<proteinExistence type="predicted"/>
<dbReference type="EMBL" id="JAINUG010000428">
    <property type="protein sequence ID" value="KAJ8371822.1"/>
    <property type="molecule type" value="Genomic_DNA"/>
</dbReference>
<name>A0AAD7W0Y6_9TELE</name>
<feature type="region of interest" description="Disordered" evidence="1">
    <location>
        <begin position="1"/>
        <end position="58"/>
    </location>
</feature>
<evidence type="ECO:0000313" key="2">
    <source>
        <dbReference type="EMBL" id="KAJ8371822.1"/>
    </source>
</evidence>
<evidence type="ECO:0000256" key="1">
    <source>
        <dbReference type="SAM" id="MobiDB-lite"/>
    </source>
</evidence>
<accession>A0AAD7W0Y6</accession>
<reference evidence="2" key="1">
    <citation type="journal article" date="2023" name="Science">
        <title>Genome structures resolve the early diversification of teleost fishes.</title>
        <authorList>
            <person name="Parey E."/>
            <person name="Louis A."/>
            <person name="Montfort J."/>
            <person name="Bouchez O."/>
            <person name="Roques C."/>
            <person name="Iampietro C."/>
            <person name="Lluch J."/>
            <person name="Castinel A."/>
            <person name="Donnadieu C."/>
            <person name="Desvignes T."/>
            <person name="Floi Bucao C."/>
            <person name="Jouanno E."/>
            <person name="Wen M."/>
            <person name="Mejri S."/>
            <person name="Dirks R."/>
            <person name="Jansen H."/>
            <person name="Henkel C."/>
            <person name="Chen W.J."/>
            <person name="Zahm M."/>
            <person name="Cabau C."/>
            <person name="Klopp C."/>
            <person name="Thompson A.W."/>
            <person name="Robinson-Rechavi M."/>
            <person name="Braasch I."/>
            <person name="Lecointre G."/>
            <person name="Bobe J."/>
            <person name="Postlethwait J.H."/>
            <person name="Berthelot C."/>
            <person name="Roest Crollius H."/>
            <person name="Guiguen Y."/>
        </authorList>
    </citation>
    <scope>NUCLEOTIDE SEQUENCE</scope>
    <source>
        <strain evidence="2">NC1722</strain>
    </source>
</reference>
<gene>
    <name evidence="2" type="ORF">AAFF_G00299620</name>
</gene>
<keyword evidence="3" id="KW-1185">Reference proteome</keyword>
<dbReference type="AlphaFoldDB" id="A0AAD7W0Y6"/>
<protein>
    <submittedName>
        <fullName evidence="2">Uncharacterized protein</fullName>
    </submittedName>
</protein>
<feature type="compositionally biased region" description="Basic residues" evidence="1">
    <location>
        <begin position="1"/>
        <end position="10"/>
    </location>
</feature>
<comment type="caution">
    <text evidence="2">The sequence shown here is derived from an EMBL/GenBank/DDBJ whole genome shotgun (WGS) entry which is preliminary data.</text>
</comment>
<dbReference type="Proteomes" id="UP001221898">
    <property type="component" value="Unassembled WGS sequence"/>
</dbReference>
<organism evidence="2 3">
    <name type="scientific">Aldrovandia affinis</name>
    <dbReference type="NCBI Taxonomy" id="143900"/>
    <lineage>
        <taxon>Eukaryota</taxon>
        <taxon>Metazoa</taxon>
        <taxon>Chordata</taxon>
        <taxon>Craniata</taxon>
        <taxon>Vertebrata</taxon>
        <taxon>Euteleostomi</taxon>
        <taxon>Actinopterygii</taxon>
        <taxon>Neopterygii</taxon>
        <taxon>Teleostei</taxon>
        <taxon>Notacanthiformes</taxon>
        <taxon>Halosauridae</taxon>
        <taxon>Aldrovandia</taxon>
    </lineage>
</organism>
<sequence length="139" mass="14794">MTTRQKHGGHRTGAAGPAGVGVSLRPPGEISPQSEEEECALPETTGQERQKSQTTLGDGAKARLMFSELLTKGLCLKTGLGQPYDKHRANANGPAHPSWAFCALLFSSSPPPSNEQQQSVTAVDRLCRLGWARAVSDVK</sequence>
<evidence type="ECO:0000313" key="3">
    <source>
        <dbReference type="Proteomes" id="UP001221898"/>
    </source>
</evidence>